<dbReference type="InterPro" id="IPR003593">
    <property type="entry name" value="AAA+_ATPase"/>
</dbReference>
<keyword evidence="2" id="KW-0547">Nucleotide-binding</keyword>
<dbReference type="PANTHER" id="PTHR42711:SF17">
    <property type="entry name" value="ABC TRANSPORTER ATP-BINDING PROTEIN"/>
    <property type="match status" value="1"/>
</dbReference>
<reference evidence="5" key="1">
    <citation type="journal article" date="2023" name="Antibiotics">
        <title>Prevalence and Molecular Characterization of Methicillin-Resistant Staphylococci (MRS) and Mammaliicocci (MRM) in Dromedary Camels from Algeria: First Detection of SCCmec-mecC Hybrid in Methicillin-Resistant Mammaliicoccus lentus.</title>
        <authorList>
            <person name="Belhout C."/>
            <person name="Boyen F."/>
            <person name="Vereecke N."/>
            <person name="Theuns S."/>
            <person name="Taibi N."/>
            <person name="Stegger M."/>
            <person name="de la Fe-Rodriguez P.Y."/>
            <person name="Bouayad L."/>
            <person name="Elgroud R."/>
            <person name="Butaye P."/>
        </authorList>
    </citation>
    <scope>NUCLEOTIDE SEQUENCE</scope>
    <source>
        <strain evidence="5">7048</strain>
    </source>
</reference>
<name>A0AAX3W6R0_MAMLE</name>
<evidence type="ECO:0000259" key="4">
    <source>
        <dbReference type="PROSITE" id="PS50893"/>
    </source>
</evidence>
<dbReference type="RefSeq" id="WP_147641080.1">
    <property type="nucleotide sequence ID" value="NZ_CABIVY010000018.1"/>
</dbReference>
<dbReference type="InterPro" id="IPR003439">
    <property type="entry name" value="ABC_transporter-like_ATP-bd"/>
</dbReference>
<evidence type="ECO:0000313" key="6">
    <source>
        <dbReference type="Proteomes" id="UP001223261"/>
    </source>
</evidence>
<keyword evidence="1" id="KW-0813">Transport</keyword>
<dbReference type="EMBL" id="CP118848">
    <property type="protein sequence ID" value="WHI60621.1"/>
    <property type="molecule type" value="Genomic_DNA"/>
</dbReference>
<dbReference type="InterPro" id="IPR027417">
    <property type="entry name" value="P-loop_NTPase"/>
</dbReference>
<proteinExistence type="predicted"/>
<dbReference type="GO" id="GO:0016887">
    <property type="term" value="F:ATP hydrolysis activity"/>
    <property type="evidence" value="ECO:0007669"/>
    <property type="project" value="InterPro"/>
</dbReference>
<dbReference type="Gene3D" id="3.40.50.300">
    <property type="entry name" value="P-loop containing nucleotide triphosphate hydrolases"/>
    <property type="match status" value="1"/>
</dbReference>
<dbReference type="PROSITE" id="PS50893">
    <property type="entry name" value="ABC_TRANSPORTER_2"/>
    <property type="match status" value="1"/>
</dbReference>
<dbReference type="SMART" id="SM00382">
    <property type="entry name" value="AAA"/>
    <property type="match status" value="1"/>
</dbReference>
<evidence type="ECO:0000256" key="1">
    <source>
        <dbReference type="ARBA" id="ARBA00022448"/>
    </source>
</evidence>
<organism evidence="5 6">
    <name type="scientific">Mammaliicoccus lentus</name>
    <name type="common">Staphylococcus lentus</name>
    <dbReference type="NCBI Taxonomy" id="42858"/>
    <lineage>
        <taxon>Bacteria</taxon>
        <taxon>Bacillati</taxon>
        <taxon>Bacillota</taxon>
        <taxon>Bacilli</taxon>
        <taxon>Bacillales</taxon>
        <taxon>Staphylococcaceae</taxon>
        <taxon>Mammaliicoccus</taxon>
    </lineage>
</organism>
<evidence type="ECO:0000256" key="3">
    <source>
        <dbReference type="ARBA" id="ARBA00022840"/>
    </source>
</evidence>
<evidence type="ECO:0000313" key="5">
    <source>
        <dbReference type="EMBL" id="WHI60621.1"/>
    </source>
</evidence>
<dbReference type="CDD" id="cd03230">
    <property type="entry name" value="ABC_DR_subfamily_A"/>
    <property type="match status" value="1"/>
</dbReference>
<accession>A0AAX3W6R0</accession>
<evidence type="ECO:0000256" key="2">
    <source>
        <dbReference type="ARBA" id="ARBA00022741"/>
    </source>
</evidence>
<dbReference type="Pfam" id="PF00005">
    <property type="entry name" value="ABC_tran"/>
    <property type="match status" value="1"/>
</dbReference>
<protein>
    <submittedName>
        <fullName evidence="5">ABC transporter ATP-binding protein</fullName>
    </submittedName>
</protein>
<dbReference type="AlphaFoldDB" id="A0AAX3W6R0"/>
<dbReference type="SUPFAM" id="SSF52540">
    <property type="entry name" value="P-loop containing nucleoside triphosphate hydrolases"/>
    <property type="match status" value="1"/>
</dbReference>
<keyword evidence="3 5" id="KW-0067">ATP-binding</keyword>
<gene>
    <name evidence="5" type="ORF">PYH69_03045</name>
</gene>
<sequence length="286" mass="33190">MIKVQNVTKVYNGKKVVNDVSFQINKGECTALIGPNGAGKSTLIDMIIGDRKPNNGTIESDQYQLDKKYMGILFQTSAFLDVMKVKELFNLYKSFYKQTISIEDFKRITRFNDEKLEQFASKLSGGERRILDFALSIIGKPNFVILDEPTSAMDTEMRKHFWVVIDQMKKEGKTIFYTSHYIEEVERMADRVIVLNKGELIVDSTPREIRHSDHKTNIQIPLKNKKIIENLKDIEIEELKDILNIKTEDVNPIIRTLIENNVDFNEIEITKESLMDTIFKKDEERN</sequence>
<dbReference type="Proteomes" id="UP001223261">
    <property type="component" value="Chromosome"/>
</dbReference>
<dbReference type="PANTHER" id="PTHR42711">
    <property type="entry name" value="ABC TRANSPORTER ATP-BINDING PROTEIN"/>
    <property type="match status" value="1"/>
</dbReference>
<dbReference type="InterPro" id="IPR050763">
    <property type="entry name" value="ABC_transporter_ATP-binding"/>
</dbReference>
<feature type="domain" description="ABC transporter" evidence="4">
    <location>
        <begin position="2"/>
        <end position="222"/>
    </location>
</feature>
<dbReference type="GO" id="GO:0005524">
    <property type="term" value="F:ATP binding"/>
    <property type="evidence" value="ECO:0007669"/>
    <property type="project" value="UniProtKB-KW"/>
</dbReference>